<keyword evidence="2" id="KW-1003">Cell membrane</keyword>
<dbReference type="PIRSF" id="PIRSF035875">
    <property type="entry name" value="RNase_BN"/>
    <property type="match status" value="1"/>
</dbReference>
<evidence type="ECO:0000256" key="2">
    <source>
        <dbReference type="ARBA" id="ARBA00022475"/>
    </source>
</evidence>
<dbReference type="Proteomes" id="UP000052167">
    <property type="component" value="Unassembled WGS sequence"/>
</dbReference>
<feature type="transmembrane region" description="Helical" evidence="7">
    <location>
        <begin position="159"/>
        <end position="188"/>
    </location>
</feature>
<accession>A0A922TB36</accession>
<dbReference type="NCBIfam" id="TIGR00765">
    <property type="entry name" value="yihY_not_rbn"/>
    <property type="match status" value="1"/>
</dbReference>
<dbReference type="OrthoDB" id="9781030at2"/>
<evidence type="ECO:0000256" key="3">
    <source>
        <dbReference type="ARBA" id="ARBA00022692"/>
    </source>
</evidence>
<feature type="transmembrane region" description="Helical" evidence="7">
    <location>
        <begin position="231"/>
        <end position="254"/>
    </location>
</feature>
<keyword evidence="9" id="KW-1185">Reference proteome</keyword>
<dbReference type="PANTHER" id="PTHR30213:SF0">
    <property type="entry name" value="UPF0761 MEMBRANE PROTEIN YIHY"/>
    <property type="match status" value="1"/>
</dbReference>
<dbReference type="EMBL" id="JOKJ01000011">
    <property type="protein sequence ID" value="KEQ07948.1"/>
    <property type="molecule type" value="Genomic_DNA"/>
</dbReference>
<feature type="region of interest" description="Disordered" evidence="6">
    <location>
        <begin position="297"/>
        <end position="326"/>
    </location>
</feature>
<evidence type="ECO:0000256" key="7">
    <source>
        <dbReference type="SAM" id="Phobius"/>
    </source>
</evidence>
<dbReference type="InterPro" id="IPR017039">
    <property type="entry name" value="Virul_fac_BrkB"/>
</dbReference>
<dbReference type="Pfam" id="PF03631">
    <property type="entry name" value="Virul_fac_BrkB"/>
    <property type="match status" value="1"/>
</dbReference>
<evidence type="ECO:0000256" key="5">
    <source>
        <dbReference type="ARBA" id="ARBA00023136"/>
    </source>
</evidence>
<reference evidence="8 9" key="1">
    <citation type="submission" date="2014-06" db="EMBL/GenBank/DDBJ databases">
        <title>Rhizobium pelagicum/R2-400B4.</title>
        <authorList>
            <person name="Kimes N.E."/>
            <person name="Lopez-Perez M."/>
        </authorList>
    </citation>
    <scope>NUCLEOTIDE SEQUENCE [LARGE SCALE GENOMIC DNA]</scope>
    <source>
        <strain evidence="8 9">R2-400B4</strain>
    </source>
</reference>
<sequence>MKDDAVRAEQQEPGRGRDASTPNQIPKTGLKDVFWRLYAAINEDRVMLVAAGVTYYLLLALFPAISALVSLYGFFANPNQIAERIQFLSSVMPSEALDIFIEQLRSLATQDGSTLSIGLIAGLGIALWSSNNGIKALFQAMNVAYEEEEKRSFLKLTGVSLLFTLGTLILIIVLTVAVGIVPAVLSFLSIGGIAETAIRLLRWPLMLFFVMGGIALLYRYGPSREPAKARWLTWGTGFATVFWLIASIAVSYYLSNFANYNATYGTLGALIGFMVWTWVSVVIVLVGAELNAELEHQTAQDSTTGPDEPMGKRGAYMADHLGKASS</sequence>
<organism evidence="8 9">
    <name type="scientific">Pseudorhizobium pelagicum</name>
    <dbReference type="NCBI Taxonomy" id="1509405"/>
    <lineage>
        <taxon>Bacteria</taxon>
        <taxon>Pseudomonadati</taxon>
        <taxon>Pseudomonadota</taxon>
        <taxon>Alphaproteobacteria</taxon>
        <taxon>Hyphomicrobiales</taxon>
        <taxon>Rhizobiaceae</taxon>
        <taxon>Rhizobium/Agrobacterium group</taxon>
        <taxon>Pseudorhizobium</taxon>
    </lineage>
</organism>
<keyword evidence="3 7" id="KW-0812">Transmembrane</keyword>
<name>A0A922TB36_9HYPH</name>
<keyword evidence="4 7" id="KW-1133">Transmembrane helix</keyword>
<evidence type="ECO:0000256" key="1">
    <source>
        <dbReference type="ARBA" id="ARBA00004651"/>
    </source>
</evidence>
<feature type="compositionally biased region" description="Basic and acidic residues" evidence="6">
    <location>
        <begin position="1"/>
        <end position="18"/>
    </location>
</feature>
<feature type="transmembrane region" description="Helical" evidence="7">
    <location>
        <begin position="266"/>
        <end position="288"/>
    </location>
</feature>
<comment type="caution">
    <text evidence="8">The sequence shown here is derived from an EMBL/GenBank/DDBJ whole genome shotgun (WGS) entry which is preliminary data.</text>
</comment>
<evidence type="ECO:0000256" key="4">
    <source>
        <dbReference type="ARBA" id="ARBA00022989"/>
    </source>
</evidence>
<keyword evidence="5 7" id="KW-0472">Membrane</keyword>
<evidence type="ECO:0000313" key="8">
    <source>
        <dbReference type="EMBL" id="KEQ07948.1"/>
    </source>
</evidence>
<dbReference type="RefSeq" id="WP_037166754.1">
    <property type="nucleotide sequence ID" value="NZ_CAJXID010000010.1"/>
</dbReference>
<proteinExistence type="predicted"/>
<feature type="region of interest" description="Disordered" evidence="6">
    <location>
        <begin position="1"/>
        <end position="25"/>
    </location>
</feature>
<protein>
    <submittedName>
        <fullName evidence="8">Ribonuclease</fullName>
    </submittedName>
</protein>
<feature type="transmembrane region" description="Helical" evidence="7">
    <location>
        <begin position="53"/>
        <end position="75"/>
    </location>
</feature>
<comment type="subcellular location">
    <subcellularLocation>
        <location evidence="1">Cell membrane</location>
        <topology evidence="1">Multi-pass membrane protein</topology>
    </subcellularLocation>
</comment>
<feature type="transmembrane region" description="Helical" evidence="7">
    <location>
        <begin position="200"/>
        <end position="219"/>
    </location>
</feature>
<dbReference type="PANTHER" id="PTHR30213">
    <property type="entry name" value="INNER MEMBRANE PROTEIN YHJD"/>
    <property type="match status" value="1"/>
</dbReference>
<gene>
    <name evidence="8" type="ORF">GV68_04005</name>
</gene>
<evidence type="ECO:0000256" key="6">
    <source>
        <dbReference type="SAM" id="MobiDB-lite"/>
    </source>
</evidence>
<dbReference type="GO" id="GO:0005886">
    <property type="term" value="C:plasma membrane"/>
    <property type="evidence" value="ECO:0007669"/>
    <property type="project" value="UniProtKB-SubCell"/>
</dbReference>
<dbReference type="AlphaFoldDB" id="A0A922TB36"/>
<evidence type="ECO:0000313" key="9">
    <source>
        <dbReference type="Proteomes" id="UP000052167"/>
    </source>
</evidence>